<keyword evidence="8" id="KW-1185">Reference proteome</keyword>
<evidence type="ECO:0000256" key="4">
    <source>
        <dbReference type="ARBA" id="ARBA00023004"/>
    </source>
</evidence>
<keyword evidence="6" id="KW-0560">Oxidoreductase</keyword>
<dbReference type="Proteomes" id="UP000314987">
    <property type="component" value="Unassembled WGS sequence"/>
</dbReference>
<dbReference type="InterPro" id="IPR036396">
    <property type="entry name" value="Cyt_P450_sf"/>
</dbReference>
<dbReference type="GO" id="GO:0005506">
    <property type="term" value="F:iron ion binding"/>
    <property type="evidence" value="ECO:0007669"/>
    <property type="project" value="InterPro"/>
</dbReference>
<dbReference type="GO" id="GO:0020037">
    <property type="term" value="F:heme binding"/>
    <property type="evidence" value="ECO:0007669"/>
    <property type="project" value="InterPro"/>
</dbReference>
<dbReference type="GO" id="GO:0016705">
    <property type="term" value="F:oxidoreductase activity, acting on paired donors, with incorporation or reduction of molecular oxygen"/>
    <property type="evidence" value="ECO:0007669"/>
    <property type="project" value="InterPro"/>
</dbReference>
<keyword evidence="4 5" id="KW-0408">Iron</keyword>
<evidence type="ECO:0000313" key="8">
    <source>
        <dbReference type="Proteomes" id="UP000314987"/>
    </source>
</evidence>
<evidence type="ECO:0000256" key="5">
    <source>
        <dbReference type="PIRSR" id="PIRSR602401-1"/>
    </source>
</evidence>
<comment type="cofactor">
    <cofactor evidence="5">
        <name>heme</name>
        <dbReference type="ChEBI" id="CHEBI:30413"/>
    </cofactor>
</comment>
<feature type="binding site" description="axial binding residue" evidence="5">
    <location>
        <position position="366"/>
    </location>
    <ligand>
        <name>heme</name>
        <dbReference type="ChEBI" id="CHEBI:30413"/>
    </ligand>
    <ligandPart>
        <name>Fe</name>
        <dbReference type="ChEBI" id="CHEBI:18248"/>
    </ligandPart>
</feature>
<dbReference type="GO" id="GO:0004497">
    <property type="term" value="F:monooxygenase activity"/>
    <property type="evidence" value="ECO:0007669"/>
    <property type="project" value="UniProtKB-KW"/>
</dbReference>
<keyword evidence="3 5" id="KW-0479">Metal-binding</keyword>
<dbReference type="PANTHER" id="PTHR24286">
    <property type="entry name" value="CYTOCHROME P450 26"/>
    <property type="match status" value="1"/>
</dbReference>
<dbReference type="GeneTree" id="ENSGT00800000124060"/>
<dbReference type="SUPFAM" id="SSF48264">
    <property type="entry name" value="Cytochrome P450"/>
    <property type="match status" value="1"/>
</dbReference>
<dbReference type="InterPro" id="IPR017972">
    <property type="entry name" value="Cyt_P450_CS"/>
</dbReference>
<reference evidence="7" key="3">
    <citation type="submission" date="2025-09" db="UniProtKB">
        <authorList>
            <consortium name="Ensembl"/>
        </authorList>
    </citation>
    <scope>IDENTIFICATION</scope>
</reference>
<sequence length="435" mass="48888">FFSLSMVEAALTALLSLGLLLSLAQHLWTLRWTLSRDRTCSLPLPKGSMGWPFFGETLHWLVQVSSLLFSRAALESYMPRIQTTLRRELWAWCGVPGPVSVYSATKALTFRIAARILLGLRLDEGECNELAKTFEQLVENLFSLPLDVPFSGLRKGIRARDLLHEHMEKAILEKLQREQPGGQKDALDFIINSAKEQGWELTMQELKESAIELIFAAFFTTASASTSLLLLLLKYPASIEKIRQELRSSPGLEASSWPECECDVDLSLEKLSRLQYLDCVIKEVLRLLPPVSGGYRTALQTFELDGYQIPKGWSVMYSIRDTHETAAVYQSPPEGFDPERFGPAWEEHRGAGRFHYIPFGGGVRSCIGKELAQAILKLFAVELVRTVRWELATASFPDMQTVPIVHPVDGLQVFFYPLPPSCGQEPETAHLLSVF</sequence>
<evidence type="ECO:0000256" key="6">
    <source>
        <dbReference type="RuleBase" id="RU000461"/>
    </source>
</evidence>
<gene>
    <name evidence="7" type="primary">CYP26C1</name>
</gene>
<dbReference type="PRINTS" id="PR00385">
    <property type="entry name" value="P450"/>
</dbReference>
<comment type="similarity">
    <text evidence="1 6">Belongs to the cytochrome P450 family.</text>
</comment>
<keyword evidence="6" id="KW-0503">Monooxygenase</keyword>
<evidence type="ECO:0000256" key="3">
    <source>
        <dbReference type="ARBA" id="ARBA00022723"/>
    </source>
</evidence>
<evidence type="ECO:0000256" key="1">
    <source>
        <dbReference type="ARBA" id="ARBA00010617"/>
    </source>
</evidence>
<reference evidence="8" key="1">
    <citation type="submission" date="2018-12" db="EMBL/GenBank/DDBJ databases">
        <authorList>
            <person name="Yazar S."/>
        </authorList>
    </citation>
    <scope>NUCLEOTIDE SEQUENCE [LARGE SCALE GENOMIC DNA]</scope>
</reference>
<organism evidence="7 8">
    <name type="scientific">Vombatus ursinus</name>
    <name type="common">Common wombat</name>
    <dbReference type="NCBI Taxonomy" id="29139"/>
    <lineage>
        <taxon>Eukaryota</taxon>
        <taxon>Metazoa</taxon>
        <taxon>Chordata</taxon>
        <taxon>Craniata</taxon>
        <taxon>Vertebrata</taxon>
        <taxon>Euteleostomi</taxon>
        <taxon>Mammalia</taxon>
        <taxon>Metatheria</taxon>
        <taxon>Diprotodontia</taxon>
        <taxon>Vombatidae</taxon>
        <taxon>Vombatus</taxon>
    </lineage>
</organism>
<dbReference type="GO" id="GO:0016125">
    <property type="term" value="P:sterol metabolic process"/>
    <property type="evidence" value="ECO:0007669"/>
    <property type="project" value="TreeGrafter"/>
</dbReference>
<dbReference type="Pfam" id="PF00067">
    <property type="entry name" value="p450"/>
    <property type="match status" value="1"/>
</dbReference>
<accession>A0A4X2LM44</accession>
<protein>
    <submittedName>
        <fullName evidence="7">Cytochrome P450 family 26 subfamily C member 1</fullName>
    </submittedName>
</protein>
<evidence type="ECO:0000256" key="2">
    <source>
        <dbReference type="ARBA" id="ARBA00022617"/>
    </source>
</evidence>
<name>A0A4X2LM44_VOMUR</name>
<evidence type="ECO:0000313" key="7">
    <source>
        <dbReference type="Ensembl" id="ENSVURP00010025038.1"/>
    </source>
</evidence>
<dbReference type="Gene3D" id="1.10.630.10">
    <property type="entry name" value="Cytochrome P450"/>
    <property type="match status" value="1"/>
</dbReference>
<dbReference type="InterPro" id="IPR002401">
    <property type="entry name" value="Cyt_P450_E_grp-I"/>
</dbReference>
<dbReference type="InterPro" id="IPR001128">
    <property type="entry name" value="Cyt_P450"/>
</dbReference>
<dbReference type="PRINTS" id="PR00463">
    <property type="entry name" value="EP450I"/>
</dbReference>
<dbReference type="Ensembl" id="ENSVURT00010028512.1">
    <property type="protein sequence ID" value="ENSVURP00010025038.1"/>
    <property type="gene ID" value="ENSVURG00010019158.1"/>
</dbReference>
<keyword evidence="2 5" id="KW-0349">Heme</keyword>
<proteinExistence type="inferred from homology"/>
<dbReference type="AlphaFoldDB" id="A0A4X2LM44"/>
<dbReference type="PANTHER" id="PTHR24286:SF100">
    <property type="entry name" value="CYTOCHROME P450 26C1"/>
    <property type="match status" value="1"/>
</dbReference>
<reference evidence="7" key="2">
    <citation type="submission" date="2025-08" db="UniProtKB">
        <authorList>
            <consortium name="Ensembl"/>
        </authorList>
    </citation>
    <scope>IDENTIFICATION</scope>
</reference>
<dbReference type="PROSITE" id="PS00086">
    <property type="entry name" value="CYTOCHROME_P450"/>
    <property type="match status" value="1"/>
</dbReference>